<sequence>MASVWSRKPAPSQFPGEPSSTHRSRMSRDTPVRSWPASYYVSREKCWVSGTLSLSRTSVSFASEPSRGVAATVPLSHVVEVKMESSSFIFGALTVLEQGGVKHWFGSLRPCRAAVYHVVEHFWRERLLGPGEAQVPPAPLSKGQELISLVSGAQRRLADTGKVLNHQGEQFDNVMQGLDKIESDLGVADKLLSELESPPWWPFGKLPWRSQPEKAEAAAKAPCPKGSGKAHKVISSIPVVVSRGGNPGEVKPGSLTVLVSGLEVRGAGGQLVHRFERDEVDDIRVHSPYELSVRQRFIGKPDVCYRLLSAKMGEALAVLEVQYKKKVEFMSDYAAFQATPTNTPGSADSAAAFWAAGVAPVQGLDTEMPAGMLTQVQLHVLRPTVTEAEAQELKQMLTQLKSLALEAETELERQDETLDALASSSDRATMTIDKHTRRMRKLL</sequence>
<dbReference type="FunFam" id="1.20.5.110:FF:000052">
    <property type="entry name" value="synaptosomal-associated protein 47"/>
    <property type="match status" value="1"/>
</dbReference>
<feature type="coiled-coil region" evidence="3">
    <location>
        <begin position="390"/>
        <end position="424"/>
    </location>
</feature>
<dbReference type="Gene3D" id="1.20.5.110">
    <property type="match status" value="2"/>
</dbReference>
<dbReference type="GO" id="GO:0031629">
    <property type="term" value="P:synaptic vesicle fusion to presynaptic active zone membrane"/>
    <property type="evidence" value="ECO:0007669"/>
    <property type="project" value="TreeGrafter"/>
</dbReference>
<evidence type="ECO:0000256" key="4">
    <source>
        <dbReference type="SAM" id="MobiDB-lite"/>
    </source>
</evidence>
<dbReference type="GO" id="GO:0098793">
    <property type="term" value="C:presynapse"/>
    <property type="evidence" value="ECO:0007669"/>
    <property type="project" value="GOC"/>
</dbReference>
<organism evidence="6 7">
    <name type="scientific">Electrophorus voltai</name>
    <dbReference type="NCBI Taxonomy" id="2609070"/>
    <lineage>
        <taxon>Eukaryota</taxon>
        <taxon>Metazoa</taxon>
        <taxon>Chordata</taxon>
        <taxon>Craniata</taxon>
        <taxon>Vertebrata</taxon>
        <taxon>Euteleostomi</taxon>
        <taxon>Actinopterygii</taxon>
        <taxon>Neopterygii</taxon>
        <taxon>Teleostei</taxon>
        <taxon>Ostariophysi</taxon>
        <taxon>Gymnotiformes</taxon>
        <taxon>Gymnotoidei</taxon>
        <taxon>Gymnotidae</taxon>
        <taxon>Electrophorus</taxon>
    </lineage>
</organism>
<proteinExistence type="predicted"/>
<reference evidence="6" key="1">
    <citation type="submission" date="2023-03" db="EMBL/GenBank/DDBJ databases">
        <title>Electrophorus voltai genome.</title>
        <authorList>
            <person name="Bian C."/>
        </authorList>
    </citation>
    <scope>NUCLEOTIDE SEQUENCE</scope>
    <source>
        <strain evidence="6">CB-2022</strain>
        <tissue evidence="6">Muscle</tissue>
    </source>
</reference>
<evidence type="ECO:0000256" key="1">
    <source>
        <dbReference type="ARBA" id="ARBA00022737"/>
    </source>
</evidence>
<dbReference type="PANTHER" id="PTHR19305">
    <property type="entry name" value="SYNAPTOSOMAL ASSOCIATED PROTEIN"/>
    <property type="match status" value="1"/>
</dbReference>
<dbReference type="GO" id="GO:0016082">
    <property type="term" value="P:synaptic vesicle priming"/>
    <property type="evidence" value="ECO:0007669"/>
    <property type="project" value="TreeGrafter"/>
</dbReference>
<protein>
    <recommendedName>
        <fullName evidence="5">t-SNARE coiled-coil homology domain-containing protein</fullName>
    </recommendedName>
</protein>
<keyword evidence="1" id="KW-0677">Repeat</keyword>
<dbReference type="CDD" id="cd15888">
    <property type="entry name" value="SNARE_SNAP47N"/>
    <property type="match status" value="1"/>
</dbReference>
<name>A0AAD8ZG84_9TELE</name>
<evidence type="ECO:0000313" key="6">
    <source>
        <dbReference type="EMBL" id="KAK1797396.1"/>
    </source>
</evidence>
<keyword evidence="2 3" id="KW-0175">Coiled coil</keyword>
<accession>A0AAD8ZG84</accession>
<dbReference type="EMBL" id="JAROKS010000014">
    <property type="protein sequence ID" value="KAK1797396.1"/>
    <property type="molecule type" value="Genomic_DNA"/>
</dbReference>
<evidence type="ECO:0000256" key="3">
    <source>
        <dbReference type="SAM" id="Coils"/>
    </source>
</evidence>
<dbReference type="AlphaFoldDB" id="A0AAD8ZG84"/>
<comment type="caution">
    <text evidence="6">The sequence shown here is derived from an EMBL/GenBank/DDBJ whole genome shotgun (WGS) entry which is preliminary data.</text>
</comment>
<dbReference type="GO" id="GO:0005484">
    <property type="term" value="F:SNAP receptor activity"/>
    <property type="evidence" value="ECO:0007669"/>
    <property type="project" value="TreeGrafter"/>
</dbReference>
<dbReference type="GO" id="GO:0019905">
    <property type="term" value="F:syntaxin binding"/>
    <property type="evidence" value="ECO:0007669"/>
    <property type="project" value="TreeGrafter"/>
</dbReference>
<dbReference type="PANTHER" id="PTHR19305:SF1">
    <property type="entry name" value="SYNAPTOSOMAL-ASSOCIATED PROTEIN 47"/>
    <property type="match status" value="1"/>
</dbReference>
<dbReference type="InterPro" id="IPR000727">
    <property type="entry name" value="T_SNARE_dom"/>
</dbReference>
<dbReference type="Proteomes" id="UP001239994">
    <property type="component" value="Unassembled WGS sequence"/>
</dbReference>
<dbReference type="CDD" id="cd15854">
    <property type="entry name" value="SNARE_SNAP47C"/>
    <property type="match status" value="1"/>
</dbReference>
<feature type="domain" description="T-SNARE coiled-coil homology" evidence="5">
    <location>
        <begin position="159"/>
        <end position="195"/>
    </location>
</feature>
<gene>
    <name evidence="6" type="ORF">P4O66_008760</name>
</gene>
<dbReference type="PROSITE" id="PS50192">
    <property type="entry name" value="T_SNARE"/>
    <property type="match status" value="2"/>
</dbReference>
<keyword evidence="7" id="KW-1185">Reference proteome</keyword>
<evidence type="ECO:0000313" key="7">
    <source>
        <dbReference type="Proteomes" id="UP001239994"/>
    </source>
</evidence>
<evidence type="ECO:0000256" key="2">
    <source>
        <dbReference type="ARBA" id="ARBA00023054"/>
    </source>
</evidence>
<evidence type="ECO:0000259" key="5">
    <source>
        <dbReference type="PROSITE" id="PS50192"/>
    </source>
</evidence>
<dbReference type="GO" id="GO:0031201">
    <property type="term" value="C:SNARE complex"/>
    <property type="evidence" value="ECO:0007669"/>
    <property type="project" value="TreeGrafter"/>
</dbReference>
<dbReference type="SUPFAM" id="SSF58038">
    <property type="entry name" value="SNARE fusion complex"/>
    <property type="match status" value="2"/>
</dbReference>
<feature type="domain" description="T-SNARE coiled-coil homology" evidence="5">
    <location>
        <begin position="393"/>
        <end position="442"/>
    </location>
</feature>
<feature type="region of interest" description="Disordered" evidence="4">
    <location>
        <begin position="1"/>
        <end position="30"/>
    </location>
</feature>
<dbReference type="GO" id="GO:0005886">
    <property type="term" value="C:plasma membrane"/>
    <property type="evidence" value="ECO:0007669"/>
    <property type="project" value="TreeGrafter"/>
</dbReference>